<feature type="compositionally biased region" description="Low complexity" evidence="1">
    <location>
        <begin position="375"/>
        <end position="387"/>
    </location>
</feature>
<evidence type="ECO:0000313" key="3">
    <source>
        <dbReference type="Proteomes" id="UP000193719"/>
    </source>
</evidence>
<keyword evidence="3" id="KW-1185">Reference proteome</keyword>
<feature type="compositionally biased region" description="Low complexity" evidence="1">
    <location>
        <begin position="20"/>
        <end position="32"/>
    </location>
</feature>
<gene>
    <name evidence="2" type="ORF">BCR36DRAFT_65493</name>
</gene>
<feature type="compositionally biased region" description="Basic and acidic residues" evidence="1">
    <location>
        <begin position="71"/>
        <end position="81"/>
    </location>
</feature>
<sequence length="443" mass="49246">MDQYSRGYNPNWYSHKYNQDNKNGNNSKINKNTYDLKQKSDYNYYNRSSNSKSGYNERSYDYNNGNIGLSRDSKDRIKYYEPEGSSNQWNSSSNSSSTSNRNSFYRPNQRLSSGLSMKKIESITSEQSLPRSNSVPKLNSSTLGYFKTPNRIDINSHTRTYTSEKYYDEKPKENYLTNSNSKTSSDNTNKFDQEFPALGATKKTETPKFSRPYSQNYSITGSNLNNNSGSSTNTWSNSTSQTSNNGYKSYNSIVNNRLSNGNSNLSNGNASRTWDKKSNSYDSPQSQRTDSTASNNYSSNNYSNENSYNNQNQSVGTSYNGSNTNSLSSTPTPITSVSVNGGFAAAAAVSSTINTNVESSNSELMKLRQLVPKVSSQSSRSKNNYSRAKANQTRPLATQNRRSTTPVGLKISLSSDVINSISSSKLHTSAPSSPKSSKQYINT</sequence>
<comment type="caution">
    <text evidence="2">The sequence shown here is derived from an EMBL/GenBank/DDBJ whole genome shotgun (WGS) entry which is preliminary data.</text>
</comment>
<evidence type="ECO:0000313" key="2">
    <source>
        <dbReference type="EMBL" id="ORX49705.1"/>
    </source>
</evidence>
<dbReference type="AlphaFoldDB" id="A0A1Y1V9K5"/>
<evidence type="ECO:0000256" key="1">
    <source>
        <dbReference type="SAM" id="MobiDB-lite"/>
    </source>
</evidence>
<feature type="compositionally biased region" description="Low complexity" evidence="1">
    <location>
        <begin position="85"/>
        <end position="103"/>
    </location>
</feature>
<name>A0A1Y1V9K5_9FUNG</name>
<reference evidence="2 3" key="2">
    <citation type="submission" date="2016-08" db="EMBL/GenBank/DDBJ databases">
        <title>Pervasive Adenine N6-methylation of Active Genes in Fungi.</title>
        <authorList>
            <consortium name="DOE Joint Genome Institute"/>
            <person name="Mondo S.J."/>
            <person name="Dannebaum R.O."/>
            <person name="Kuo R.C."/>
            <person name="Labutti K."/>
            <person name="Haridas S."/>
            <person name="Kuo A."/>
            <person name="Salamov A."/>
            <person name="Ahrendt S.R."/>
            <person name="Lipzen A."/>
            <person name="Sullivan W."/>
            <person name="Andreopoulos W.B."/>
            <person name="Clum A."/>
            <person name="Lindquist E."/>
            <person name="Daum C."/>
            <person name="Ramamoorthy G.K."/>
            <person name="Gryganskyi A."/>
            <person name="Culley D."/>
            <person name="Magnuson J.K."/>
            <person name="James T.Y."/>
            <person name="O'Malley M.A."/>
            <person name="Stajich J.E."/>
            <person name="Spatafora J.W."/>
            <person name="Visel A."/>
            <person name="Grigoriev I.V."/>
        </authorList>
    </citation>
    <scope>NUCLEOTIDE SEQUENCE [LARGE SCALE GENOMIC DNA]</scope>
    <source>
        <strain evidence="3">finn</strain>
    </source>
</reference>
<feature type="compositionally biased region" description="Low complexity" evidence="1">
    <location>
        <begin position="294"/>
        <end position="329"/>
    </location>
</feature>
<feature type="compositionally biased region" description="Polar residues" evidence="1">
    <location>
        <begin position="1"/>
        <end position="12"/>
    </location>
</feature>
<feature type="compositionally biased region" description="Polar residues" evidence="1">
    <location>
        <begin position="105"/>
        <end position="115"/>
    </location>
</feature>
<feature type="compositionally biased region" description="Polar residues" evidence="1">
    <location>
        <begin position="389"/>
        <end position="406"/>
    </location>
</feature>
<feature type="compositionally biased region" description="Polar residues" evidence="1">
    <location>
        <begin position="122"/>
        <end position="143"/>
    </location>
</feature>
<proteinExistence type="predicted"/>
<dbReference type="EMBL" id="MCFH01000023">
    <property type="protein sequence ID" value="ORX49705.1"/>
    <property type="molecule type" value="Genomic_DNA"/>
</dbReference>
<feature type="region of interest" description="Disordered" evidence="1">
    <location>
        <begin position="1"/>
        <end position="149"/>
    </location>
</feature>
<dbReference type="Proteomes" id="UP000193719">
    <property type="component" value="Unassembled WGS sequence"/>
</dbReference>
<feature type="compositionally biased region" description="Low complexity" evidence="1">
    <location>
        <begin position="220"/>
        <end position="246"/>
    </location>
</feature>
<reference evidence="2 3" key="1">
    <citation type="submission" date="2016-08" db="EMBL/GenBank/DDBJ databases">
        <title>Genomes of anaerobic fungi encode conserved fungal cellulosomes for biomass hydrolysis.</title>
        <authorList>
            <consortium name="DOE Joint Genome Institute"/>
            <person name="Haitjema C.H."/>
            <person name="Gilmore S.P."/>
            <person name="Henske J.K."/>
            <person name="Solomon K.V."/>
            <person name="De Groot R."/>
            <person name="Kuo A."/>
            <person name="Mondo S.J."/>
            <person name="Salamov A.A."/>
            <person name="Labutti K."/>
            <person name="Zhao Z."/>
            <person name="Chiniquy J."/>
            <person name="Barry K."/>
            <person name="Brewer H.M."/>
            <person name="Purvine S.O."/>
            <person name="Wright A.T."/>
            <person name="Boxma B."/>
            <person name="Van Alen T."/>
            <person name="Hackstein J.H."/>
            <person name="Baker S.E."/>
            <person name="Grigoriev I.V."/>
            <person name="O'Malley M.A."/>
        </authorList>
    </citation>
    <scope>NUCLEOTIDE SEQUENCE [LARGE SCALE GENOMIC DNA]</scope>
    <source>
        <strain evidence="3">finn</strain>
    </source>
</reference>
<feature type="compositionally biased region" description="Low complexity" evidence="1">
    <location>
        <begin position="177"/>
        <end position="190"/>
    </location>
</feature>
<feature type="compositionally biased region" description="Low complexity" evidence="1">
    <location>
        <begin position="255"/>
        <end position="272"/>
    </location>
</feature>
<protein>
    <submittedName>
        <fullName evidence="2">Uncharacterized protein</fullName>
    </submittedName>
</protein>
<feature type="compositionally biased region" description="Low complexity" evidence="1">
    <location>
        <begin position="42"/>
        <end position="56"/>
    </location>
</feature>
<feature type="compositionally biased region" description="Polar residues" evidence="1">
    <location>
        <begin position="425"/>
        <end position="443"/>
    </location>
</feature>
<accession>A0A1Y1V9K5</accession>
<organism evidence="2 3">
    <name type="scientific">Piromyces finnis</name>
    <dbReference type="NCBI Taxonomy" id="1754191"/>
    <lineage>
        <taxon>Eukaryota</taxon>
        <taxon>Fungi</taxon>
        <taxon>Fungi incertae sedis</taxon>
        <taxon>Chytridiomycota</taxon>
        <taxon>Chytridiomycota incertae sedis</taxon>
        <taxon>Neocallimastigomycetes</taxon>
        <taxon>Neocallimastigales</taxon>
        <taxon>Neocallimastigaceae</taxon>
        <taxon>Piromyces</taxon>
    </lineage>
</organism>
<feature type="region of interest" description="Disordered" evidence="1">
    <location>
        <begin position="172"/>
        <end position="329"/>
    </location>
</feature>
<feature type="region of interest" description="Disordered" evidence="1">
    <location>
        <begin position="373"/>
        <end position="408"/>
    </location>
</feature>
<feature type="region of interest" description="Disordered" evidence="1">
    <location>
        <begin position="423"/>
        <end position="443"/>
    </location>
</feature>
<feature type="compositionally biased region" description="Polar residues" evidence="1">
    <location>
        <begin position="280"/>
        <end position="293"/>
    </location>
</feature>